<evidence type="ECO:0000259" key="1">
    <source>
        <dbReference type="Pfam" id="PF24809"/>
    </source>
</evidence>
<dbReference type="PANTHER" id="PTHR40619">
    <property type="entry name" value="FUNGAL STAND N-TERMINAL GOODBYE DOMAIN-CONTAINING PROTEIN"/>
    <property type="match status" value="1"/>
</dbReference>
<feature type="domain" description="DUF7708" evidence="1">
    <location>
        <begin position="143"/>
        <end position="284"/>
    </location>
</feature>
<evidence type="ECO:0000313" key="2">
    <source>
        <dbReference type="EMBL" id="OSS52612.1"/>
    </source>
</evidence>
<organism evidence="2 3">
    <name type="scientific">Epicoccum nigrum</name>
    <name type="common">Soil fungus</name>
    <name type="synonym">Epicoccum purpurascens</name>
    <dbReference type="NCBI Taxonomy" id="105696"/>
    <lineage>
        <taxon>Eukaryota</taxon>
        <taxon>Fungi</taxon>
        <taxon>Dikarya</taxon>
        <taxon>Ascomycota</taxon>
        <taxon>Pezizomycotina</taxon>
        <taxon>Dothideomycetes</taxon>
        <taxon>Pleosporomycetidae</taxon>
        <taxon>Pleosporales</taxon>
        <taxon>Pleosporineae</taxon>
        <taxon>Didymellaceae</taxon>
        <taxon>Epicoccum</taxon>
    </lineage>
</organism>
<dbReference type="InterPro" id="IPR056125">
    <property type="entry name" value="DUF7708"/>
</dbReference>
<dbReference type="Proteomes" id="UP000193240">
    <property type="component" value="Unassembled WGS sequence"/>
</dbReference>
<reference evidence="2 3" key="1">
    <citation type="journal article" date="2017" name="Genome Announc.">
        <title>Genome sequence of the saprophytic ascomycete Epicoccum nigrum ICMP 19927 strain isolated from New Zealand.</title>
        <authorList>
            <person name="Fokin M."/>
            <person name="Fleetwood D."/>
            <person name="Weir B.S."/>
            <person name="Villas-Boas S.G."/>
        </authorList>
    </citation>
    <scope>NUCLEOTIDE SEQUENCE [LARGE SCALE GENOMIC DNA]</scope>
    <source>
        <strain evidence="2 3">ICMP 19927</strain>
    </source>
</reference>
<protein>
    <recommendedName>
        <fullName evidence="1">DUF7708 domain-containing protein</fullName>
    </recommendedName>
</protein>
<name>A0A1Y2M9B7_EPING</name>
<dbReference type="OMA" id="RDAIEWY"/>
<dbReference type="Pfam" id="PF24809">
    <property type="entry name" value="DUF7708"/>
    <property type="match status" value="1"/>
</dbReference>
<evidence type="ECO:0000313" key="3">
    <source>
        <dbReference type="Proteomes" id="UP000193240"/>
    </source>
</evidence>
<dbReference type="InParanoid" id="A0A1Y2M9B7"/>
<gene>
    <name evidence="2" type="ORF">B5807_02486</name>
</gene>
<dbReference type="STRING" id="105696.A0A1Y2M9B7"/>
<sequence>MSTCLPQDEGLVVVRRFTDELRGDTALERAAISAQQYQDETEKEVRRRRMEALYQGSDHQSNDDGVHEMETARLALEKACKEIGQIEEKSSRSRLGLIRKSARTTANKAMLGSFVHDFAGLQAVVGNFESEWKGGQTTVGQRFRKVCQKLDDHKGAFAIFPSQDMYTSTLCGSLSLIVNAAVNHNDIAEKLSEMVADIADKATRAASMVMIYRTKSFRELFSDLYAQVFLFYRDAIEWYAKSKVAKVFDSFNANLVKPYEKAAARIENLVTEMYREAEVARSAQMAVLAESFEDELQRQRSRVTDRDDLVFAGRQGRRLLMLMHDSAHLEETSPQSKANRLIEAVVEEESADDADDLLSRAGTKAISNQLEPHVVGTEGPSLFKDGKFWLPDIDVSIKLGDWMSPDTTLSTLWITSPAAARGFPGSRAAALIALVAAWESSLPIISHFCARPYHGDISQGRSVEKTGLIGLVYSLIIQLLQFNVKDDAFRISKDAFDRLDGSDGSWPSALALLRDLLQSTPQLQRCIIDGLNDLCFSSGAEWCGAFLHMLLEHQRTTTSGFRILLTTTGQSRVLPQYVQVRNRILVQTGAKEVIREGRWVKAEER</sequence>
<accession>A0A1Y2M9B7</accession>
<proteinExistence type="predicted"/>
<dbReference type="AlphaFoldDB" id="A0A1Y2M9B7"/>
<dbReference type="PANTHER" id="PTHR40619:SF3">
    <property type="entry name" value="FUNGAL STAND N-TERMINAL GOODBYE DOMAIN-CONTAINING PROTEIN"/>
    <property type="match status" value="1"/>
</dbReference>
<keyword evidence="3" id="KW-1185">Reference proteome</keyword>
<dbReference type="EMBL" id="KZ107839">
    <property type="protein sequence ID" value="OSS52612.1"/>
    <property type="molecule type" value="Genomic_DNA"/>
</dbReference>